<dbReference type="EMBL" id="PEZT01000016">
    <property type="protein sequence ID" value="PIS09191.1"/>
    <property type="molecule type" value="Genomic_DNA"/>
</dbReference>
<evidence type="ECO:0000256" key="2">
    <source>
        <dbReference type="SAM" id="Phobius"/>
    </source>
</evidence>
<reference evidence="4" key="1">
    <citation type="submission" date="2017-09" db="EMBL/GenBank/DDBJ databases">
        <title>Depth-based differentiation of microbial function through sediment-hosted aquifers and enrichment of novel symbionts in the deep terrestrial subsurface.</title>
        <authorList>
            <person name="Probst A.J."/>
            <person name="Ladd B."/>
            <person name="Jarett J.K."/>
            <person name="Geller-Mcgrath D.E."/>
            <person name="Sieber C.M.K."/>
            <person name="Emerson J.B."/>
            <person name="Anantharaman K."/>
            <person name="Thomas B.C."/>
            <person name="Malmstrom R."/>
            <person name="Stieglmeier M."/>
            <person name="Klingl A."/>
            <person name="Woyke T."/>
            <person name="Ryan C.M."/>
            <person name="Banfield J.F."/>
        </authorList>
    </citation>
    <scope>NUCLEOTIDE SEQUENCE [LARGE SCALE GENOMIC DNA]</scope>
</reference>
<comment type="caution">
    <text evidence="3">The sequence shown here is derived from an EMBL/GenBank/DDBJ whole genome shotgun (WGS) entry which is preliminary data.</text>
</comment>
<keyword evidence="2" id="KW-0472">Membrane</keyword>
<gene>
    <name evidence="3" type="ORF">COT75_02940</name>
</gene>
<protein>
    <submittedName>
        <fullName evidence="3">Uncharacterized protein</fullName>
    </submittedName>
</protein>
<evidence type="ECO:0000313" key="4">
    <source>
        <dbReference type="Proteomes" id="UP000230093"/>
    </source>
</evidence>
<keyword evidence="2" id="KW-1133">Transmembrane helix</keyword>
<dbReference type="AlphaFoldDB" id="A0A2H0W959"/>
<accession>A0A2H0W959</accession>
<keyword evidence="1" id="KW-0175">Coiled coil</keyword>
<organism evidence="3 4">
    <name type="scientific">Candidatus Beckwithbacteria bacterium CG10_big_fil_rev_8_21_14_0_10_34_10</name>
    <dbReference type="NCBI Taxonomy" id="1974495"/>
    <lineage>
        <taxon>Bacteria</taxon>
        <taxon>Candidatus Beckwithiibacteriota</taxon>
    </lineage>
</organism>
<evidence type="ECO:0000256" key="1">
    <source>
        <dbReference type="SAM" id="Coils"/>
    </source>
</evidence>
<feature type="transmembrane region" description="Helical" evidence="2">
    <location>
        <begin position="88"/>
        <end position="111"/>
    </location>
</feature>
<sequence>MNKKKNLNYFMNLDYNLILKKTKDKYYLFMPELSLMVENKSLDGAYKDLEREKEKYFKNIIKLKAEDTVRKPVGLTVRKKLFNELTLFFVKFLIILFAFLLVFLSTLPLIIRSLGQLPNKVTEVVTSLSDRLEAMPDENKEKLRLKLKQMAKELKPMTDELKILWEDEEELKQGF</sequence>
<feature type="coiled-coil region" evidence="1">
    <location>
        <begin position="39"/>
        <end position="66"/>
    </location>
</feature>
<evidence type="ECO:0000313" key="3">
    <source>
        <dbReference type="EMBL" id="PIS09191.1"/>
    </source>
</evidence>
<proteinExistence type="predicted"/>
<keyword evidence="2" id="KW-0812">Transmembrane</keyword>
<name>A0A2H0W959_9BACT</name>
<dbReference type="Proteomes" id="UP000230093">
    <property type="component" value="Unassembled WGS sequence"/>
</dbReference>